<keyword evidence="3" id="KW-0436">Ligase</keyword>
<dbReference type="InterPro" id="IPR042099">
    <property type="entry name" value="ANL_N_sf"/>
</dbReference>
<evidence type="ECO:0000313" key="4">
    <source>
        <dbReference type="Proteomes" id="UP001500784"/>
    </source>
</evidence>
<dbReference type="Pfam" id="PF00501">
    <property type="entry name" value="AMP-binding"/>
    <property type="match status" value="1"/>
</dbReference>
<keyword evidence="4" id="KW-1185">Reference proteome</keyword>
<comment type="caution">
    <text evidence="3">The sequence shown here is derived from an EMBL/GenBank/DDBJ whole genome shotgun (WGS) entry which is preliminary data.</text>
</comment>
<dbReference type="SUPFAM" id="SSF56801">
    <property type="entry name" value="Acetyl-CoA synthetase-like"/>
    <property type="match status" value="1"/>
</dbReference>
<dbReference type="InterPro" id="IPR045851">
    <property type="entry name" value="AMP-bd_C_sf"/>
</dbReference>
<proteinExistence type="predicted"/>
<evidence type="ECO:0000313" key="3">
    <source>
        <dbReference type="EMBL" id="GAA1910549.1"/>
    </source>
</evidence>
<dbReference type="EMBL" id="BAAALV010000002">
    <property type="protein sequence ID" value="GAA1910549.1"/>
    <property type="molecule type" value="Genomic_DNA"/>
</dbReference>
<feature type="domain" description="AMP-dependent synthetase/ligase" evidence="1">
    <location>
        <begin position="44"/>
        <end position="237"/>
    </location>
</feature>
<dbReference type="InterPro" id="IPR050237">
    <property type="entry name" value="ATP-dep_AMP-bd_enzyme"/>
</dbReference>
<dbReference type="GO" id="GO:0016874">
    <property type="term" value="F:ligase activity"/>
    <property type="evidence" value="ECO:0007669"/>
    <property type="project" value="UniProtKB-KW"/>
</dbReference>
<dbReference type="RefSeq" id="WP_152226157.1">
    <property type="nucleotide sequence ID" value="NZ_BAAALV010000002.1"/>
</dbReference>
<dbReference type="PANTHER" id="PTHR43767:SF1">
    <property type="entry name" value="NONRIBOSOMAL PEPTIDE SYNTHASE PES1 (EUROFUNG)-RELATED"/>
    <property type="match status" value="1"/>
</dbReference>
<dbReference type="Gene3D" id="3.40.50.12780">
    <property type="entry name" value="N-terminal domain of ligase-like"/>
    <property type="match status" value="1"/>
</dbReference>
<dbReference type="Gene3D" id="3.30.300.30">
    <property type="match status" value="1"/>
</dbReference>
<sequence length="378" mass="38994">MELLPVHTPAGFNAGDLLPPLAAALAGEGPAVAPHADPAQTFTGELPNDDVALVISTSGSTGTPKQTMLSTDALAASSMATAMHLGRDGQWLLALPVHYIAGVQVLVRSLYAGTEPVLMDTGAPFSPEAFTTAAQALTDRTRLTSLVPTQLHRLLTDPAPDTLAVLRRFDAILLGGAASSRSLLAQAAESGLNVVRTYGMSETAGGCVYDGVPLPGVEVQEDQGRLWIAGDMLAEGYLGAPELSAERFAFHSGKRWFRTDDTGSVDARGIVTVTGRLDDVIVTGGVKVSGAAVAAAAEQLPEVHQAVAMGLDDPEWGAVVGIVVVGSVDTGLLRSAVRSALGAPAVPKVVVELERLPQLPGGKTDRLAVRRLLAAARG</sequence>
<dbReference type="PANTHER" id="PTHR43767">
    <property type="entry name" value="LONG-CHAIN-FATTY-ACID--COA LIGASE"/>
    <property type="match status" value="1"/>
</dbReference>
<dbReference type="InterPro" id="IPR025110">
    <property type="entry name" value="AMP-bd_C"/>
</dbReference>
<dbReference type="InterPro" id="IPR000873">
    <property type="entry name" value="AMP-dep_synth/lig_dom"/>
</dbReference>
<dbReference type="Pfam" id="PF13193">
    <property type="entry name" value="AMP-binding_C"/>
    <property type="match status" value="1"/>
</dbReference>
<dbReference type="Proteomes" id="UP001500784">
    <property type="component" value="Unassembled WGS sequence"/>
</dbReference>
<reference evidence="4" key="1">
    <citation type="journal article" date="2019" name="Int. J. Syst. Evol. Microbiol.">
        <title>The Global Catalogue of Microorganisms (GCM) 10K type strain sequencing project: providing services to taxonomists for standard genome sequencing and annotation.</title>
        <authorList>
            <consortium name="The Broad Institute Genomics Platform"/>
            <consortium name="The Broad Institute Genome Sequencing Center for Infectious Disease"/>
            <person name="Wu L."/>
            <person name="Ma J."/>
        </authorList>
    </citation>
    <scope>NUCLEOTIDE SEQUENCE [LARGE SCALE GENOMIC DNA]</scope>
    <source>
        <strain evidence="4">JCM 13316</strain>
    </source>
</reference>
<name>A0ABP5ADQ3_9MICC</name>
<accession>A0ABP5ADQ3</accession>
<feature type="domain" description="AMP-binding enzyme C-terminal" evidence="2">
    <location>
        <begin position="295"/>
        <end position="363"/>
    </location>
</feature>
<gene>
    <name evidence="3" type="primary">menE</name>
    <name evidence="3" type="ORF">GCM10009688_14350</name>
</gene>
<evidence type="ECO:0000259" key="1">
    <source>
        <dbReference type="Pfam" id="PF00501"/>
    </source>
</evidence>
<evidence type="ECO:0000259" key="2">
    <source>
        <dbReference type="Pfam" id="PF13193"/>
    </source>
</evidence>
<organism evidence="3 4">
    <name type="scientific">Arthrobacter gandavensis</name>
    <dbReference type="NCBI Taxonomy" id="169960"/>
    <lineage>
        <taxon>Bacteria</taxon>
        <taxon>Bacillati</taxon>
        <taxon>Actinomycetota</taxon>
        <taxon>Actinomycetes</taxon>
        <taxon>Micrococcales</taxon>
        <taxon>Micrococcaceae</taxon>
        <taxon>Arthrobacter</taxon>
    </lineage>
</organism>
<protein>
    <submittedName>
        <fullName evidence="3">O-succinylbenzoate--CoA ligase</fullName>
    </submittedName>
</protein>